<dbReference type="PANTHER" id="PTHR30176:SF3">
    <property type="entry name" value="FERREDOXIN-TYPE PROTEIN NAPH"/>
    <property type="match status" value="1"/>
</dbReference>
<keyword evidence="3" id="KW-0479">Metal-binding</keyword>
<dbReference type="Pfam" id="PF00037">
    <property type="entry name" value="Fer4"/>
    <property type="match status" value="1"/>
</dbReference>
<dbReference type="PANTHER" id="PTHR30176">
    <property type="entry name" value="FERREDOXIN-TYPE PROTEIN NAPH"/>
    <property type="match status" value="1"/>
</dbReference>
<dbReference type="PROSITE" id="PS51379">
    <property type="entry name" value="4FE4S_FER_2"/>
    <property type="match status" value="5"/>
</dbReference>
<dbReference type="EMBL" id="LAZR01005780">
    <property type="protein sequence ID" value="KKM97185.1"/>
    <property type="molecule type" value="Genomic_DNA"/>
</dbReference>
<evidence type="ECO:0000256" key="6">
    <source>
        <dbReference type="ARBA" id="ARBA00023014"/>
    </source>
</evidence>
<evidence type="ECO:0000256" key="2">
    <source>
        <dbReference type="ARBA" id="ARBA00022485"/>
    </source>
</evidence>
<dbReference type="AlphaFoldDB" id="A0A0F9P842"/>
<dbReference type="GO" id="GO:0005886">
    <property type="term" value="C:plasma membrane"/>
    <property type="evidence" value="ECO:0007669"/>
    <property type="project" value="TreeGrafter"/>
</dbReference>
<sequence>MKKERSKKYRVIQAARILIQSIFFILFFYLLLVTHYPGEDYIGHVEIFFHFDPLLAIATLIASRAFFVSFALAALTIVLTFILGRVACGWVCPLGSIHQFFSFIFKKSKLLKPQKNGDNRTAWKYYLLLFILVGTLFSLDLVGIFDPLSLLYRSFAASILPAINHGFSAFIGVLYQINTSSLADSLFQFFENLAVNSIFRQGFFLGVLFIGILLLNLSRERYWCRYLCPLGALLGLISRWNVMKLKIDPQKCIDCWLCTIHCQTQARPYPEEDWKSSECIYCYTCSAICPTSAVSFPIKSTPEEIVRVDLSRRKLIFTSLLGIAAIPFFRLSPSTRRASPKLIRPPGALPEKKFLQKCIKCGECMKVCPTNGLQPALAEAGPEGIWTPILVSKIGYCEYYCSLCSQVCPTGAIQELTIEEKTKIKIGLAWVNKNTCIPYILGTPCIVCEEHCPTSPKAIKLVKTEVKLPDGTIKTPVAPVINTDLCIGCGICETKCPVVDEPAIYITSVGESRSETNQLLLDLIKGGEELF</sequence>
<dbReference type="GO" id="GO:0046872">
    <property type="term" value="F:metal ion binding"/>
    <property type="evidence" value="ECO:0007669"/>
    <property type="project" value="UniProtKB-KW"/>
</dbReference>
<dbReference type="SUPFAM" id="SSF54862">
    <property type="entry name" value="4Fe-4S ferredoxins"/>
    <property type="match status" value="2"/>
</dbReference>
<feature type="transmembrane region" description="Helical" evidence="7">
    <location>
        <begin position="86"/>
        <end position="105"/>
    </location>
</feature>
<evidence type="ECO:0000256" key="5">
    <source>
        <dbReference type="ARBA" id="ARBA00023004"/>
    </source>
</evidence>
<dbReference type="Gene3D" id="3.30.70.20">
    <property type="match status" value="3"/>
</dbReference>
<evidence type="ECO:0000313" key="9">
    <source>
        <dbReference type="EMBL" id="KKM97185.1"/>
    </source>
</evidence>
<dbReference type="PROSITE" id="PS00198">
    <property type="entry name" value="4FE4S_FER_1"/>
    <property type="match status" value="2"/>
</dbReference>
<reference evidence="9" key="1">
    <citation type="journal article" date="2015" name="Nature">
        <title>Complex archaea that bridge the gap between prokaryotes and eukaryotes.</title>
        <authorList>
            <person name="Spang A."/>
            <person name="Saw J.H."/>
            <person name="Jorgensen S.L."/>
            <person name="Zaremba-Niedzwiedzka K."/>
            <person name="Martijn J."/>
            <person name="Lind A.E."/>
            <person name="van Eijk R."/>
            <person name="Schleper C."/>
            <person name="Guy L."/>
            <person name="Ettema T.J."/>
        </authorList>
    </citation>
    <scope>NUCLEOTIDE SEQUENCE</scope>
</reference>
<dbReference type="Pfam" id="PF12838">
    <property type="entry name" value="Fer4_7"/>
    <property type="match status" value="1"/>
</dbReference>
<feature type="transmembrane region" description="Helical" evidence="7">
    <location>
        <begin position="315"/>
        <end position="332"/>
    </location>
</feature>
<evidence type="ECO:0000259" key="8">
    <source>
        <dbReference type="PROSITE" id="PS51379"/>
    </source>
</evidence>
<protein>
    <recommendedName>
        <fullName evidence="8">4Fe-4S ferredoxin-type domain-containing protein</fullName>
    </recommendedName>
</protein>
<evidence type="ECO:0000256" key="1">
    <source>
        <dbReference type="ARBA" id="ARBA00022448"/>
    </source>
</evidence>
<keyword evidence="7" id="KW-0472">Membrane</keyword>
<dbReference type="InterPro" id="IPR017896">
    <property type="entry name" value="4Fe4S_Fe-S-bd"/>
</dbReference>
<gene>
    <name evidence="9" type="ORF">LCGC14_1170610</name>
</gene>
<name>A0A0F9P842_9ZZZZ</name>
<feature type="domain" description="4Fe-4S ferredoxin-type" evidence="8">
    <location>
        <begin position="348"/>
        <end position="378"/>
    </location>
</feature>
<dbReference type="InterPro" id="IPR017900">
    <property type="entry name" value="4Fe4S_Fe_S_CS"/>
</dbReference>
<dbReference type="CDD" id="cd16373">
    <property type="entry name" value="DMSOR_beta_like"/>
    <property type="match status" value="1"/>
</dbReference>
<feature type="domain" description="4Fe-4S ferredoxin-type" evidence="8">
    <location>
        <begin position="243"/>
        <end position="272"/>
    </location>
</feature>
<keyword evidence="7" id="KW-1133">Transmembrane helix</keyword>
<comment type="caution">
    <text evidence="9">The sequence shown here is derived from an EMBL/GenBank/DDBJ whole genome shotgun (WGS) entry which is preliminary data.</text>
</comment>
<keyword evidence="6" id="KW-0411">Iron-sulfur</keyword>
<feature type="domain" description="4Fe-4S ferredoxin-type" evidence="8">
    <location>
        <begin position="274"/>
        <end position="299"/>
    </location>
</feature>
<keyword evidence="4" id="KW-0249">Electron transport</keyword>
<feature type="transmembrane region" description="Helical" evidence="7">
    <location>
        <begin position="54"/>
        <end position="79"/>
    </location>
</feature>
<organism evidence="9">
    <name type="scientific">marine sediment metagenome</name>
    <dbReference type="NCBI Taxonomy" id="412755"/>
    <lineage>
        <taxon>unclassified sequences</taxon>
        <taxon>metagenomes</taxon>
        <taxon>ecological metagenomes</taxon>
    </lineage>
</organism>
<feature type="transmembrane region" description="Helical" evidence="7">
    <location>
        <begin position="198"/>
        <end position="217"/>
    </location>
</feature>
<evidence type="ECO:0000256" key="3">
    <source>
        <dbReference type="ARBA" id="ARBA00022723"/>
    </source>
</evidence>
<dbReference type="InterPro" id="IPR051684">
    <property type="entry name" value="Electron_Trans/Redox"/>
</dbReference>
<keyword evidence="1" id="KW-0813">Transport</keyword>
<feature type="domain" description="4Fe-4S ferredoxin-type" evidence="8">
    <location>
        <begin position="477"/>
        <end position="509"/>
    </location>
</feature>
<keyword evidence="5" id="KW-0408">Iron</keyword>
<dbReference type="GO" id="GO:0051539">
    <property type="term" value="F:4 iron, 4 sulfur cluster binding"/>
    <property type="evidence" value="ECO:0007669"/>
    <property type="project" value="UniProtKB-KW"/>
</dbReference>
<feature type="transmembrane region" description="Helical" evidence="7">
    <location>
        <begin position="157"/>
        <end position="178"/>
    </location>
</feature>
<keyword evidence="2" id="KW-0004">4Fe-4S</keyword>
<proteinExistence type="predicted"/>
<feature type="domain" description="4Fe-4S ferredoxin-type" evidence="8">
    <location>
        <begin position="387"/>
        <end position="419"/>
    </location>
</feature>
<keyword evidence="7" id="KW-0812">Transmembrane</keyword>
<feature type="transmembrane region" description="Helical" evidence="7">
    <location>
        <begin position="125"/>
        <end position="145"/>
    </location>
</feature>
<accession>A0A0F9P842</accession>
<dbReference type="Pfam" id="PF12801">
    <property type="entry name" value="Fer4_5"/>
    <property type="match status" value="2"/>
</dbReference>
<feature type="transmembrane region" description="Helical" evidence="7">
    <location>
        <begin position="12"/>
        <end position="34"/>
    </location>
</feature>
<evidence type="ECO:0000256" key="7">
    <source>
        <dbReference type="SAM" id="Phobius"/>
    </source>
</evidence>
<evidence type="ECO:0000256" key="4">
    <source>
        <dbReference type="ARBA" id="ARBA00022982"/>
    </source>
</evidence>